<name>A0A916J2H2_9PROT</name>
<evidence type="ECO:0000313" key="3">
    <source>
        <dbReference type="EMBL" id="CAG4882616.1"/>
    </source>
</evidence>
<feature type="signal peptide" evidence="1">
    <location>
        <begin position="1"/>
        <end position="27"/>
    </location>
</feature>
<dbReference type="PROSITE" id="PS51257">
    <property type="entry name" value="PROKAR_LIPOPROTEIN"/>
    <property type="match status" value="1"/>
</dbReference>
<gene>
    <name evidence="3" type="ORF">GTOL_10498</name>
</gene>
<accession>A0A916J2H2</accession>
<dbReference type="RefSeq" id="WP_220634672.1">
    <property type="nucleotide sequence ID" value="NZ_CAJQUM010000001.1"/>
</dbReference>
<evidence type="ECO:0000313" key="4">
    <source>
        <dbReference type="Proteomes" id="UP000742786"/>
    </source>
</evidence>
<dbReference type="Pfam" id="PF14870">
    <property type="entry name" value="PSII_BNR"/>
    <property type="match status" value="1"/>
</dbReference>
<proteinExistence type="predicted"/>
<keyword evidence="1" id="KW-0732">Signal</keyword>
<evidence type="ECO:0000259" key="2">
    <source>
        <dbReference type="Pfam" id="PF14870"/>
    </source>
</evidence>
<protein>
    <recommendedName>
        <fullName evidence="2">Photosynthesis system II assembly factor Ycf48/Hcf136-like domain-containing protein</fullName>
    </recommendedName>
</protein>
<dbReference type="InterPro" id="IPR028203">
    <property type="entry name" value="PSII_CF48-like_dom"/>
</dbReference>
<dbReference type="Proteomes" id="UP000742786">
    <property type="component" value="Unassembled WGS sequence"/>
</dbReference>
<feature type="domain" description="Photosynthesis system II assembly factor Ycf48/Hcf136-like" evidence="2">
    <location>
        <begin position="162"/>
        <end position="313"/>
    </location>
</feature>
<sequence length="419" mass="42318">MFQHSVRLFLALIATALVSGCSGGGSSAPPPAGGLTLVPKDGLILVSWNEDPGVQYDLWYAPTSNVESCQSTNGGIPASCLLRTHIRSPYLASGLINGVTYYFVMNGRKSDGPAGANTAIVSATPSMAGATWQAAASLGSSDMHGITYGTDLTNLVGYHVAVGNAGAIFNSTDGVNWTAVVPSPTGNNLNAAVYSLGKFIAAGAAGSILYSPDTVTWTTAVSGTAQTLNALGTDTATVVAVGDSGTILYSNNPTAWTTATSPTVNNLHGVAYSPFPNSTWVAVGDAGTLISSFDGVTWHTVVSGTSSNLESVAVLALTNPTTLVTTYTFVAVGAGGTVLTSSDGVTWTSQIVVSAPDLFAVSAMSQFVAVGANGSIFTSLDGITWHQATSGTAATLYGVIGAAGQYNAIGQAGANIYSQ</sequence>
<keyword evidence="4" id="KW-1185">Reference proteome</keyword>
<organism evidence="3 4">
    <name type="scientific">Georgfuchsia toluolica</name>
    <dbReference type="NCBI Taxonomy" id="424218"/>
    <lineage>
        <taxon>Bacteria</taxon>
        <taxon>Pseudomonadati</taxon>
        <taxon>Pseudomonadota</taxon>
        <taxon>Betaproteobacteria</taxon>
        <taxon>Nitrosomonadales</taxon>
        <taxon>Sterolibacteriaceae</taxon>
        <taxon>Georgfuchsia</taxon>
    </lineage>
</organism>
<evidence type="ECO:0000256" key="1">
    <source>
        <dbReference type="SAM" id="SignalP"/>
    </source>
</evidence>
<reference evidence="3" key="1">
    <citation type="submission" date="2021-04" db="EMBL/GenBank/DDBJ databases">
        <authorList>
            <person name="Hornung B."/>
        </authorList>
    </citation>
    <scope>NUCLEOTIDE SEQUENCE</scope>
    <source>
        <strain evidence="3">G5G6</strain>
    </source>
</reference>
<comment type="caution">
    <text evidence="3">The sequence shown here is derived from an EMBL/GenBank/DDBJ whole genome shotgun (WGS) entry which is preliminary data.</text>
</comment>
<feature type="chain" id="PRO_5037966075" description="Photosynthesis system II assembly factor Ycf48/Hcf136-like domain-containing protein" evidence="1">
    <location>
        <begin position="28"/>
        <end position="419"/>
    </location>
</feature>
<dbReference type="AlphaFoldDB" id="A0A916J2H2"/>
<dbReference type="SUPFAM" id="SSF110296">
    <property type="entry name" value="Oligoxyloglucan reducing end-specific cellobiohydrolase"/>
    <property type="match status" value="1"/>
</dbReference>
<dbReference type="EMBL" id="CAJQUM010000001">
    <property type="protein sequence ID" value="CAG4882616.1"/>
    <property type="molecule type" value="Genomic_DNA"/>
</dbReference>